<dbReference type="InterPro" id="IPR036291">
    <property type="entry name" value="NAD(P)-bd_dom_sf"/>
</dbReference>
<dbReference type="SUPFAM" id="SSF51735">
    <property type="entry name" value="NAD(P)-binding Rossmann-fold domains"/>
    <property type="match status" value="1"/>
</dbReference>
<evidence type="ECO:0000313" key="2">
    <source>
        <dbReference type="EMBL" id="XCM77682.1"/>
    </source>
</evidence>
<reference evidence="2" key="1">
    <citation type="submission" date="2024-06" db="EMBL/GenBank/DDBJ databases">
        <title>The genome sequences of Kitasatospora sp. strain HUAS MG31.</title>
        <authorList>
            <person name="Mo P."/>
        </authorList>
    </citation>
    <scope>NUCLEOTIDE SEQUENCE</scope>
    <source>
        <strain evidence="2">HUAS MG31</strain>
    </source>
</reference>
<dbReference type="KEGG" id="kcm:ABWK59_01385"/>
<accession>A0AAU8JPI1</accession>
<dbReference type="InterPro" id="IPR005097">
    <property type="entry name" value="Sacchrp_dh_NADP-bd"/>
</dbReference>
<name>A0AAU8JPI1_9ACTN</name>
<organism evidence="2">
    <name type="scientific">Kitasatospora camelliae</name>
    <dbReference type="NCBI Taxonomy" id="3156397"/>
    <lineage>
        <taxon>Bacteria</taxon>
        <taxon>Bacillati</taxon>
        <taxon>Actinomycetota</taxon>
        <taxon>Actinomycetes</taxon>
        <taxon>Kitasatosporales</taxon>
        <taxon>Streptomycetaceae</taxon>
        <taxon>Kitasatospora</taxon>
    </lineage>
</organism>
<dbReference type="Pfam" id="PF03435">
    <property type="entry name" value="Sacchrp_dh_NADP"/>
    <property type="match status" value="1"/>
</dbReference>
<feature type="domain" description="Saccharopine dehydrogenase NADP binding" evidence="1">
    <location>
        <begin position="3"/>
        <end position="95"/>
    </location>
</feature>
<dbReference type="Gene3D" id="3.40.50.720">
    <property type="entry name" value="NAD(P)-binding Rossmann-like Domain"/>
    <property type="match status" value="1"/>
</dbReference>
<dbReference type="RefSeq" id="WP_354637373.1">
    <property type="nucleotide sequence ID" value="NZ_CP159872.1"/>
</dbReference>
<dbReference type="EMBL" id="CP159872">
    <property type="protein sequence ID" value="XCM77682.1"/>
    <property type="molecule type" value="Genomic_DNA"/>
</dbReference>
<sequence length="310" mass="32094">MRVLVLGGYGAVGAGIVDLLRAGGDTALAAGRDPARADRVLDLRAVRAGDDGAYRAALAEVDLVLNASGAEDPALVAMAADTGAAFVDITAGTSYVATLEHLQPAAPVLLSVGLAPGLSGLLATAAHTAAPGPVDLAIVLGAGERHGAAATEWSYRLLGRRFPDTRGGAPVRNYTRPEAFDVPALGRRRLYRADFSDQHTLTTRLGAPVRSYFGLDSRAATAALAVMTRVPGAHRAPRGMHLPGTDRWWVLARGAEGALRWAHGRSQSHATAVMAVLASRAATGLAPGVHHLPDHLSLADVPEGHGIEIR</sequence>
<gene>
    <name evidence="2" type="ORF">ABWK59_01385</name>
</gene>
<dbReference type="AlphaFoldDB" id="A0AAU8JPI1"/>
<protein>
    <submittedName>
        <fullName evidence="2">Saccharopine dehydrogenase NADP-binding domain-containing protein</fullName>
    </submittedName>
</protein>
<proteinExistence type="predicted"/>
<evidence type="ECO:0000259" key="1">
    <source>
        <dbReference type="Pfam" id="PF03435"/>
    </source>
</evidence>